<organism evidence="1 2">
    <name type="scientific">Trypanosoma cruzi</name>
    <dbReference type="NCBI Taxonomy" id="5693"/>
    <lineage>
        <taxon>Eukaryota</taxon>
        <taxon>Discoba</taxon>
        <taxon>Euglenozoa</taxon>
        <taxon>Kinetoplastea</taxon>
        <taxon>Metakinetoplastina</taxon>
        <taxon>Trypanosomatida</taxon>
        <taxon>Trypanosomatidae</taxon>
        <taxon>Trypanosoma</taxon>
        <taxon>Schizotrypanum</taxon>
    </lineage>
</organism>
<evidence type="ECO:0000313" key="2">
    <source>
        <dbReference type="Proteomes" id="UP000246078"/>
    </source>
</evidence>
<dbReference type="VEuPathDB" id="TriTrypDB:Tc_MARK_37"/>
<name>A0A2V2X6Q8_TRYCR</name>
<dbReference type="Proteomes" id="UP000246078">
    <property type="component" value="Unassembled WGS sequence"/>
</dbReference>
<accession>A0A2V2X6Q8</accession>
<dbReference type="VEuPathDB" id="TriTrypDB:TcCL_Unassigned06166"/>
<dbReference type="VEuPathDB" id="TriTrypDB:TcCL_NonESM09540"/>
<protein>
    <submittedName>
        <fullName evidence="1">Nucleoporin</fullName>
    </submittedName>
</protein>
<sequence>MFAFLPPAKVARTQRSPLSSMEAPGNSTQLAAPIVAAANSFVPMGIGRVRPHSVAEAEILVGDLTIRPSVFLSGMGTHSCWIMDENTRLLRLWNMNKPFWLRSAPRMAPIPTFTEDEGLPLFVSEIGPEEESLAFCTDYGAVSSLDHSVEFQFHSDEGTLTVSSFACCRKGQSMLTAVGTVSGLVLIAIKAEGERIVVGFDRVECSVAVRTTPVSFSFGCWWRSWLSGKSSSKDSSRNRTNSSCGSDGYGVVNAVGHEFTLLRFHLTQATELWAINAASEVFLLDFGSSRCRWHKENADVRVKWATNISTVLQRKGRVVAFDETASELCCLVYLLPSDGHGPDLEVVTMDVFSGAVRQTLSMHSIGSLVRSVAESPLHHTRIYLDEAEQMVTVLSGHYCVRLNNRVGVRHPCSSEDVHVLQGVERPLGSSLLPDGRIVTLDINGPLESVVDADEAMIEAAAASASASASVQDNQEDYYSDAWRKSHFTGKREGLFNMVRHVDGILHALRIDAKMSLDSAVLEASEGISSHQALHEGNWARADLDMEDDNMVMYVTNNLVRRQQEHRRFLLTVLLNNEIGPCLQAQAIARILSTQEALLAMVAIRRLQNDSSYPLSVTTATNCSSDVEFDLVTPLYLHAISGVWQSDADSSVEEYFRLARSTAEKERCQQLLREAIVRVANRIRNEKDSKHSLNVRATAAEIVFGEPSRLSTLLQALGEHLQETQRSVLVDQRTKFDDAMAMANIFVLVTRAIRESREDMAPLYKVPQNVCMMLWTSSELEDYGIQLQIASACTTLSSTLAEVTASSNNKVASLNHATKNTLPSLWKVPATDQLRLLDLIVLIIHFSFQTHSQGGPSFYADAIRRTLFREPFLREPLGYPFGAPRPSADATIGAAVLRFCEELALEFTVGEILVSICLAKPVEDPQQEHEAYKLLGDYCQRNVHMFDIALHTLLAQRREWELQLLPELVPDYAAGTLARDVFLVRDAPQLAWLVKPTAFEALLAEGVQSPSYLAYGDDLITHRSRSLSMAKLAWVAAGAPTSSTYYAMRLDEEMVTAQKMCLLPETKNMELGPAELVQRLLKQSSLDAWVYATKVACLLEDELREDILTQILRRAKLQDGDALIHIIKDGASELDVARALEATSIGRILITAAAEQCTSVVARIWANVLDNAEQRLLFSWMQMRAAGLVS</sequence>
<gene>
    <name evidence="1" type="ORF">C3747_22g363</name>
</gene>
<dbReference type="AlphaFoldDB" id="A0A2V2X6Q8"/>
<reference evidence="1 2" key="1">
    <citation type="journal article" date="2018" name="Microb. Genom.">
        <title>Expanding an expanded genome: long-read sequencing of Trypanosoma cruzi.</title>
        <authorList>
            <person name="Berna L."/>
            <person name="Rodriguez M."/>
            <person name="Chiribao M.L."/>
            <person name="Parodi-Talice A."/>
            <person name="Pita S."/>
            <person name="Rijo G."/>
            <person name="Alvarez-Valin F."/>
            <person name="Robello C."/>
        </authorList>
    </citation>
    <scope>NUCLEOTIDE SEQUENCE [LARGE SCALE GENOMIC DNA]</scope>
    <source>
        <strain evidence="1 2">TCC</strain>
    </source>
</reference>
<dbReference type="VEuPathDB" id="TriTrypDB:TcBrA4_0092890"/>
<dbReference type="EMBL" id="PRFC01000022">
    <property type="protein sequence ID" value="PWV16550.1"/>
    <property type="molecule type" value="Genomic_DNA"/>
</dbReference>
<dbReference type="VEuPathDB" id="TriTrypDB:TCSYLVIO_001180"/>
<dbReference type="VEuPathDB" id="TriTrypDB:ECC02_008013"/>
<comment type="caution">
    <text evidence="1">The sequence shown here is derived from an EMBL/GenBank/DDBJ whole genome shotgun (WGS) entry which is preliminary data.</text>
</comment>
<dbReference type="VEuPathDB" id="TriTrypDB:TCDM_06816"/>
<dbReference type="VEuPathDB" id="TriTrypDB:TcCLB.511809.60"/>
<dbReference type="VEuPathDB" id="TriTrypDB:C4B63_114g16"/>
<proteinExistence type="predicted"/>
<dbReference type="VEuPathDB" id="TriTrypDB:TcG_06402"/>
<evidence type="ECO:0000313" key="1">
    <source>
        <dbReference type="EMBL" id="PWV16550.1"/>
    </source>
</evidence>
<dbReference type="VEuPathDB" id="TriTrypDB:C3747_22g363"/>
<dbReference type="VEuPathDB" id="TriTrypDB:C4B63_114g17"/>